<dbReference type="EMBL" id="CABVPW010000024">
    <property type="protein sequence ID" value="VWB99071.1"/>
    <property type="molecule type" value="Genomic_DNA"/>
</dbReference>
<accession>A0A6P2NWM3</accession>
<feature type="transmembrane region" description="Helical" evidence="6">
    <location>
        <begin position="221"/>
        <end position="243"/>
    </location>
</feature>
<evidence type="ECO:0000256" key="4">
    <source>
        <dbReference type="ARBA" id="ARBA00022989"/>
    </source>
</evidence>
<gene>
    <name evidence="7" type="ORF">BLA23254_04715</name>
</gene>
<evidence type="ECO:0000256" key="5">
    <source>
        <dbReference type="ARBA" id="ARBA00023136"/>
    </source>
</evidence>
<dbReference type="InterPro" id="IPR036259">
    <property type="entry name" value="MFS_trans_sf"/>
</dbReference>
<feature type="transmembrane region" description="Helical" evidence="6">
    <location>
        <begin position="373"/>
        <end position="395"/>
    </location>
</feature>
<dbReference type="PANTHER" id="PTHR23513:SF6">
    <property type="entry name" value="MAJOR FACILITATOR SUPERFAMILY ASSOCIATED DOMAIN-CONTAINING PROTEIN"/>
    <property type="match status" value="1"/>
</dbReference>
<reference evidence="7 8" key="1">
    <citation type="submission" date="2019-09" db="EMBL/GenBank/DDBJ databases">
        <authorList>
            <person name="Depoorter E."/>
        </authorList>
    </citation>
    <scope>NUCLEOTIDE SEQUENCE [LARGE SCALE GENOMIC DNA]</scope>
    <source>
        <strain evidence="7">LMG 23254</strain>
    </source>
</reference>
<keyword evidence="3 6" id="KW-0812">Transmembrane</keyword>
<keyword evidence="2" id="KW-1003">Cell membrane</keyword>
<feature type="transmembrane region" description="Helical" evidence="6">
    <location>
        <begin position="42"/>
        <end position="61"/>
    </location>
</feature>
<keyword evidence="4 6" id="KW-1133">Transmembrane helix</keyword>
<feature type="transmembrane region" description="Helical" evidence="6">
    <location>
        <begin position="7"/>
        <end position="30"/>
    </location>
</feature>
<dbReference type="Gene3D" id="1.20.1250.20">
    <property type="entry name" value="MFS general substrate transporter like domains"/>
    <property type="match status" value="1"/>
</dbReference>
<dbReference type="RefSeq" id="WP_175033291.1">
    <property type="nucleotide sequence ID" value="NZ_CABVPW010000024.1"/>
</dbReference>
<comment type="subcellular location">
    <subcellularLocation>
        <location evidence="1">Cell membrane</location>
        <topology evidence="1">Multi-pass membrane protein</topology>
    </subcellularLocation>
</comment>
<feature type="transmembrane region" description="Helical" evidence="6">
    <location>
        <begin position="96"/>
        <end position="115"/>
    </location>
</feature>
<feature type="transmembrane region" description="Helical" evidence="6">
    <location>
        <begin position="307"/>
        <end position="328"/>
    </location>
</feature>
<evidence type="ECO:0000256" key="6">
    <source>
        <dbReference type="SAM" id="Phobius"/>
    </source>
</evidence>
<dbReference type="PANTHER" id="PTHR23513">
    <property type="entry name" value="INTEGRAL MEMBRANE EFFLUX PROTEIN-RELATED"/>
    <property type="match status" value="1"/>
</dbReference>
<evidence type="ECO:0000256" key="2">
    <source>
        <dbReference type="ARBA" id="ARBA00022475"/>
    </source>
</evidence>
<dbReference type="GO" id="GO:0005886">
    <property type="term" value="C:plasma membrane"/>
    <property type="evidence" value="ECO:0007669"/>
    <property type="project" value="UniProtKB-SubCell"/>
</dbReference>
<dbReference type="Pfam" id="PF07690">
    <property type="entry name" value="MFS_1"/>
    <property type="match status" value="1"/>
</dbReference>
<sequence>MKKILPFLVITTLFVLIGRGVLFTLSWIAVKHGGVDVSIVAATYWWSYVVGLPVLGALGDLKRQRAMLLIAALANSAAVILVAVLAHRHAPIDLRLMLPELAVVALMFAIVNPLAGKILYRHTRQEQIRMAFKAKGWLDSIASFSAPAIGGWLIYGVGEANALACYATAGVVLLGAALTQFRDEPQGEAEHRPAATGIASGLADFVKGARIVVRVKTELRLAIYMMILNFTITPFLTVVLPVYVGQTMNKSSYDLGMIASGFGIGMVIGGLLVLALHGVSRNLNIPISVGGILLIALGFLGCALFGSTLALAVCLALAGTGVALFNGVITAQRAIAIPDDVRSKFESFMLFSTSLSIPIGALAAGHAMQMVTVSALTVGFAVLALLMVPLLIVGIPRYGDLMRAHEGVRPPFYLRSYPTAFDGLSTSNLTRGET</sequence>
<evidence type="ECO:0000313" key="8">
    <source>
        <dbReference type="Proteomes" id="UP000494218"/>
    </source>
</evidence>
<feature type="transmembrane region" description="Helical" evidence="6">
    <location>
        <begin position="348"/>
        <end position="367"/>
    </location>
</feature>
<evidence type="ECO:0000256" key="3">
    <source>
        <dbReference type="ARBA" id="ARBA00022692"/>
    </source>
</evidence>
<dbReference type="Proteomes" id="UP000494218">
    <property type="component" value="Unassembled WGS sequence"/>
</dbReference>
<feature type="transmembrane region" description="Helical" evidence="6">
    <location>
        <begin position="68"/>
        <end position="90"/>
    </location>
</feature>
<dbReference type="GO" id="GO:0022857">
    <property type="term" value="F:transmembrane transporter activity"/>
    <property type="evidence" value="ECO:0007669"/>
    <property type="project" value="InterPro"/>
</dbReference>
<organism evidence="7 8">
    <name type="scientific">Burkholderia lata (strain ATCC 17760 / DSM 23089 / LMG 22485 / NCIMB 9086 / R18194 / 383)</name>
    <dbReference type="NCBI Taxonomy" id="482957"/>
    <lineage>
        <taxon>Bacteria</taxon>
        <taxon>Pseudomonadati</taxon>
        <taxon>Pseudomonadota</taxon>
        <taxon>Betaproteobacteria</taxon>
        <taxon>Burkholderiales</taxon>
        <taxon>Burkholderiaceae</taxon>
        <taxon>Burkholderia</taxon>
        <taxon>Burkholderia cepacia complex</taxon>
    </lineage>
</organism>
<feature type="transmembrane region" description="Helical" evidence="6">
    <location>
        <begin position="255"/>
        <end position="276"/>
    </location>
</feature>
<evidence type="ECO:0000256" key="1">
    <source>
        <dbReference type="ARBA" id="ARBA00004651"/>
    </source>
</evidence>
<dbReference type="AlphaFoldDB" id="A0A6P2NWM3"/>
<evidence type="ECO:0000313" key="7">
    <source>
        <dbReference type="EMBL" id="VWB99071.1"/>
    </source>
</evidence>
<keyword evidence="5 6" id="KW-0472">Membrane</keyword>
<proteinExistence type="predicted"/>
<name>A0A6P2NWM3_BURL3</name>
<dbReference type="InterPro" id="IPR011701">
    <property type="entry name" value="MFS"/>
</dbReference>
<dbReference type="SUPFAM" id="SSF103473">
    <property type="entry name" value="MFS general substrate transporter"/>
    <property type="match status" value="1"/>
</dbReference>
<feature type="transmembrane region" description="Helical" evidence="6">
    <location>
        <begin position="283"/>
        <end position="301"/>
    </location>
</feature>
<protein>
    <submittedName>
        <fullName evidence="7">Major facilitator superfamily protein</fullName>
    </submittedName>
</protein>